<evidence type="ECO:0000256" key="6">
    <source>
        <dbReference type="ARBA" id="ARBA00023002"/>
    </source>
</evidence>
<keyword evidence="5" id="KW-0274">FAD</keyword>
<dbReference type="GO" id="GO:0016491">
    <property type="term" value="F:oxidoreductase activity"/>
    <property type="evidence" value="ECO:0007669"/>
    <property type="project" value="UniProtKB-KW"/>
</dbReference>
<dbReference type="SUPFAM" id="SSF54862">
    <property type="entry name" value="4Fe-4S ferredoxins"/>
    <property type="match status" value="1"/>
</dbReference>
<keyword evidence="6" id="KW-0560">Oxidoreductase</keyword>
<evidence type="ECO:0000256" key="7">
    <source>
        <dbReference type="ARBA" id="ARBA00023004"/>
    </source>
</evidence>
<organism evidence="10 11">
    <name type="scientific">Desulfosalsimonas propionicica</name>
    <dbReference type="NCBI Taxonomy" id="332175"/>
    <lineage>
        <taxon>Bacteria</taxon>
        <taxon>Pseudomonadati</taxon>
        <taxon>Thermodesulfobacteriota</taxon>
        <taxon>Desulfobacteria</taxon>
        <taxon>Desulfobacterales</taxon>
        <taxon>Desulfosalsimonadaceae</taxon>
        <taxon>Desulfosalsimonas</taxon>
    </lineage>
</organism>
<dbReference type="Gene3D" id="3.40.50.720">
    <property type="entry name" value="NAD(P)-binding Rossmann-like Domain"/>
    <property type="match status" value="1"/>
</dbReference>
<dbReference type="Pfam" id="PF13237">
    <property type="entry name" value="Fer4_10"/>
    <property type="match status" value="1"/>
</dbReference>
<dbReference type="InterPro" id="IPR039650">
    <property type="entry name" value="HdrA-like"/>
</dbReference>
<dbReference type="PROSITE" id="PS00198">
    <property type="entry name" value="4FE4S_FER_1"/>
    <property type="match status" value="2"/>
</dbReference>
<dbReference type="EMBL" id="JACDUS010000001">
    <property type="protein sequence ID" value="MBA2880081.1"/>
    <property type="molecule type" value="Genomic_DNA"/>
</dbReference>
<dbReference type="SUPFAM" id="SSF51905">
    <property type="entry name" value="FAD/NAD(P)-binding domain"/>
    <property type="match status" value="2"/>
</dbReference>
<keyword evidence="8" id="KW-0411">Iron-sulfur</keyword>
<keyword evidence="3" id="KW-0004">4Fe-4S</keyword>
<dbReference type="InterPro" id="IPR009051">
    <property type="entry name" value="Helical_ferredxn"/>
</dbReference>
<sequence>MTHQDQPVGAVMVIGGGIAGIQASLDMADSGFRVYLVEEKPAIGGVMAQLDKTFPTNDCAMCVISPKLVEAGRHLNIELLSYAQVRSVSGSAGDFNVEVLQQPRYVDMEKCTSCGECEQVCPVERPDDFNQGLDSRKAIYKLYPQGMPAAYAIEKGSIAPCKATCPAHVSIQGYIALINQGKYREAVALFRDAHPFPGVCGRVCHHPCESACTRNDYDQPLAIRELHRFLADWETQAGEKVLPQAAEKKRDEKVAVIGSGPAGLAAASFLARRGYGVTIYEKLPVAGGMMAVGIPEYRLPRDILLREIDIISEQGVEIKTEVTFGKDITFDSLKADGYSAVFVAIGLHKGRSLGIENEDAEGVLQGVDFLRETALGKDVPVGRDVLVIGGGNVAIDVALTAKRKGAENVTMVCLEKREEMPAWEYEIKEALESDIKIVNSYGPKSFFINKENKFSGIEFKTCTAVFDREGRFNPRYDENACEAFFGDTVIVAIGQAADTSDLQDQNVSMNPMGLEGDPITLQSPMGWVFYGGDAFYGPKSVVDAVACGREAAESIHRYINGLDLHEGRKKQWTYEKPDIINVPHKERTPVKCLDPEARECNFLEISFGYNEDEARTEAERCLKCGICSECCQCIKACLAGAVDHSMEAQTRVINVGGIILAPGFTAFDPSGLDTYAYAKHPNVVTSLEFERILSASGPFRGHLVRPMDHKEPEKIAWIQCVGSRDINKCDHSYCSSVCCMYAGKQAVIAKEHSPNDLDTAIFFMDMRTFGKEFERYYQRAKTESGVRFIRSRVHTVVPVENGRLSLCHATDSGNLVEETFDIVVLSVGLEADKSLAALAGRLGIELNNHGFAQTSALAPVCTSKDGIFVCGAFQEPKDIPASVMEASAAACLATERLSARRHTQTISVNLPAEIDVSQAPPRVGVFVCNCGINIGGIADVPAVRDYAATLENVVHVEDNLFTCSQDTQDKMKNVITEKGINRVVVASCSPRTHEALFQETIREAGLNPYLFEMANIRDQNTWVHMNEPERATKKAKALVRMAVAKAVCTEPLHQVDMAVTPAALVVGGGIAGMEAALGIARQGFSAHLAEKTGRLGGVGLKLNTTWLSEPVGPHVAELIREVTGHPLIRTYLNAELVETSGVIGNFSTRLISKDSKGAPVSINISHGVTILATGGKEYKPVEYLYGQHSGIMTHLDLDAALRTGASKIDDAATAVFIQCVGSRNEERPYCSKVCCTHSIKSALALKERNPDMCIYICYRDIRTYGFREDLYRRARNAGIVFIRYDGDNPPAVRQTDEGCLHLTISDHVLQMPVELRPDLLVLAAAVIPNENRELFELLKVPVNSDGFLVEAHAKLRPVDFASEGIFMAGLGHCPKPVEESIAQAKAVVSRAATILSRKSIAVGGVVADLQEPSRCACCLVCVRSCPYGVPYIQDGRAHINPAECHGCGVCAAECPAGVITLKHFTDRQILAKQSCLVA</sequence>
<keyword evidence="7" id="KW-0408">Iron</keyword>
<comment type="similarity">
    <text evidence="2">Belongs to the HdrA family.</text>
</comment>
<name>A0A7W0C6J6_9BACT</name>
<dbReference type="InterPro" id="IPR017896">
    <property type="entry name" value="4Fe4S_Fe-S-bd"/>
</dbReference>
<dbReference type="PANTHER" id="PTHR43498">
    <property type="entry name" value="FERREDOXIN:COB-COM HETERODISULFIDE REDUCTASE SUBUNIT A"/>
    <property type="match status" value="1"/>
</dbReference>
<reference evidence="10 11" key="1">
    <citation type="submission" date="2020-07" db="EMBL/GenBank/DDBJ databases">
        <title>Genomic Encyclopedia of Type Strains, Phase IV (KMG-IV): sequencing the most valuable type-strain genomes for metagenomic binning, comparative biology and taxonomic classification.</title>
        <authorList>
            <person name="Goeker M."/>
        </authorList>
    </citation>
    <scope>NUCLEOTIDE SEQUENCE [LARGE SCALE GENOMIC DNA]</scope>
    <source>
        <strain evidence="10 11">DSM 17721</strain>
    </source>
</reference>
<accession>A0A7W0C6J6</accession>
<feature type="domain" description="4Fe-4S ferredoxin-type" evidence="9">
    <location>
        <begin position="1435"/>
        <end position="1464"/>
    </location>
</feature>
<dbReference type="InterPro" id="IPR023753">
    <property type="entry name" value="FAD/NAD-binding_dom"/>
</dbReference>
<dbReference type="PRINTS" id="PR00419">
    <property type="entry name" value="ADXRDTASE"/>
</dbReference>
<comment type="caution">
    <text evidence="10">The sequence shown here is derived from an EMBL/GenBank/DDBJ whole genome shotgun (WGS) entry which is preliminary data.</text>
</comment>
<dbReference type="Pfam" id="PF07992">
    <property type="entry name" value="Pyr_redox_2"/>
    <property type="match status" value="2"/>
</dbReference>
<evidence type="ECO:0000256" key="1">
    <source>
        <dbReference type="ARBA" id="ARBA00001974"/>
    </source>
</evidence>
<dbReference type="Gene3D" id="1.10.1060.10">
    <property type="entry name" value="Alpha-helical ferredoxin"/>
    <property type="match status" value="1"/>
</dbReference>
<gene>
    <name evidence="10" type="ORF">HNR65_000388</name>
</gene>
<evidence type="ECO:0000256" key="3">
    <source>
        <dbReference type="ARBA" id="ARBA00022485"/>
    </source>
</evidence>
<keyword evidence="5" id="KW-0285">Flavoprotein</keyword>
<dbReference type="Pfam" id="PF00037">
    <property type="entry name" value="Fer4"/>
    <property type="match status" value="1"/>
</dbReference>
<feature type="domain" description="4Fe-4S ferredoxin-type" evidence="9">
    <location>
        <begin position="1405"/>
        <end position="1434"/>
    </location>
</feature>
<evidence type="ECO:0000256" key="4">
    <source>
        <dbReference type="ARBA" id="ARBA00022723"/>
    </source>
</evidence>
<protein>
    <submittedName>
        <fullName evidence="10">Heterodisulfide reductase subunit A-like polyferredoxin</fullName>
    </submittedName>
</protein>
<evidence type="ECO:0000313" key="10">
    <source>
        <dbReference type="EMBL" id="MBA2880081.1"/>
    </source>
</evidence>
<keyword evidence="4" id="KW-0479">Metal-binding</keyword>
<dbReference type="Pfam" id="PF14691">
    <property type="entry name" value="Fer4_20"/>
    <property type="match status" value="1"/>
</dbReference>
<feature type="domain" description="4Fe-4S ferredoxin-type" evidence="9">
    <location>
        <begin position="102"/>
        <end position="132"/>
    </location>
</feature>
<dbReference type="GO" id="GO:0046872">
    <property type="term" value="F:metal ion binding"/>
    <property type="evidence" value="ECO:0007669"/>
    <property type="project" value="UniProtKB-KW"/>
</dbReference>
<evidence type="ECO:0000256" key="2">
    <source>
        <dbReference type="ARBA" id="ARBA00006561"/>
    </source>
</evidence>
<dbReference type="InterPro" id="IPR036188">
    <property type="entry name" value="FAD/NAD-bd_sf"/>
</dbReference>
<dbReference type="PANTHER" id="PTHR43498:SF1">
    <property type="entry name" value="COB--COM HETERODISULFIDE REDUCTASE IRON-SULFUR SUBUNIT A"/>
    <property type="match status" value="1"/>
</dbReference>
<evidence type="ECO:0000259" key="9">
    <source>
        <dbReference type="PROSITE" id="PS51379"/>
    </source>
</evidence>
<dbReference type="Gene3D" id="3.50.50.60">
    <property type="entry name" value="FAD/NAD(P)-binding domain"/>
    <property type="match status" value="3"/>
</dbReference>
<dbReference type="Pfam" id="PF12831">
    <property type="entry name" value="FAD_oxidored"/>
    <property type="match status" value="1"/>
</dbReference>
<keyword evidence="11" id="KW-1185">Reference proteome</keyword>
<evidence type="ECO:0000256" key="5">
    <source>
        <dbReference type="ARBA" id="ARBA00022827"/>
    </source>
</evidence>
<dbReference type="InterPro" id="IPR028261">
    <property type="entry name" value="DPD_II"/>
</dbReference>
<evidence type="ECO:0000256" key="8">
    <source>
        <dbReference type="ARBA" id="ARBA00023014"/>
    </source>
</evidence>
<dbReference type="Proteomes" id="UP000525298">
    <property type="component" value="Unassembled WGS sequence"/>
</dbReference>
<dbReference type="SUPFAM" id="SSF51971">
    <property type="entry name" value="Nucleotide-binding domain"/>
    <property type="match status" value="2"/>
</dbReference>
<dbReference type="SUPFAM" id="SSF46548">
    <property type="entry name" value="alpha-helical ferredoxin"/>
    <property type="match status" value="2"/>
</dbReference>
<comment type="cofactor">
    <cofactor evidence="1">
        <name>FAD</name>
        <dbReference type="ChEBI" id="CHEBI:57692"/>
    </cofactor>
</comment>
<dbReference type="Gene3D" id="3.30.70.20">
    <property type="match status" value="1"/>
</dbReference>
<dbReference type="PROSITE" id="PS51379">
    <property type="entry name" value="4FE4S_FER_2"/>
    <property type="match status" value="3"/>
</dbReference>
<evidence type="ECO:0000313" key="11">
    <source>
        <dbReference type="Proteomes" id="UP000525298"/>
    </source>
</evidence>
<dbReference type="GO" id="GO:0051539">
    <property type="term" value="F:4 iron, 4 sulfur cluster binding"/>
    <property type="evidence" value="ECO:0007669"/>
    <property type="project" value="UniProtKB-KW"/>
</dbReference>
<dbReference type="InterPro" id="IPR017900">
    <property type="entry name" value="4Fe4S_Fe_S_CS"/>
</dbReference>
<proteinExistence type="inferred from homology"/>